<accession>A0A8J2LS20</accession>
<proteinExistence type="predicted"/>
<organism evidence="1 2">
    <name type="scientific">Cercopithifilaria johnstoni</name>
    <dbReference type="NCBI Taxonomy" id="2874296"/>
    <lineage>
        <taxon>Eukaryota</taxon>
        <taxon>Metazoa</taxon>
        <taxon>Ecdysozoa</taxon>
        <taxon>Nematoda</taxon>
        <taxon>Chromadorea</taxon>
        <taxon>Rhabditida</taxon>
        <taxon>Spirurina</taxon>
        <taxon>Spiruromorpha</taxon>
        <taxon>Filarioidea</taxon>
        <taxon>Onchocercidae</taxon>
        <taxon>Cercopithifilaria</taxon>
    </lineage>
</organism>
<dbReference type="EMBL" id="CAKAEH010000899">
    <property type="protein sequence ID" value="CAG9532209.1"/>
    <property type="molecule type" value="Genomic_DNA"/>
</dbReference>
<keyword evidence="2" id="KW-1185">Reference proteome</keyword>
<dbReference type="AlphaFoldDB" id="A0A8J2LS20"/>
<dbReference type="OrthoDB" id="5870441at2759"/>
<comment type="caution">
    <text evidence="1">The sequence shown here is derived from an EMBL/GenBank/DDBJ whole genome shotgun (WGS) entry which is preliminary data.</text>
</comment>
<name>A0A8J2LS20_9BILA</name>
<evidence type="ECO:0000313" key="1">
    <source>
        <dbReference type="EMBL" id="CAG9532209.1"/>
    </source>
</evidence>
<gene>
    <name evidence="1" type="ORF">CJOHNSTONI_LOCUS2540</name>
</gene>
<evidence type="ECO:0000313" key="2">
    <source>
        <dbReference type="Proteomes" id="UP000746747"/>
    </source>
</evidence>
<reference evidence="1" key="1">
    <citation type="submission" date="2021-09" db="EMBL/GenBank/DDBJ databases">
        <authorList>
            <consortium name="Pathogen Informatics"/>
        </authorList>
    </citation>
    <scope>NUCLEOTIDE SEQUENCE</scope>
</reference>
<protein>
    <submittedName>
        <fullName evidence="1">Uncharacterized protein</fullName>
    </submittedName>
</protein>
<sequence length="582" mass="65605">MTDIHIRMNVNNTDNIHTTVINKRPISMLTQEQQYRHNGYVGGVIIDLTDNDSSKVTKVESTEIQERLQSNKKFSNFFIDKNKFHSGTYTGQSREQLFRSNTEIFNQILKVRKDIDGLRREIRKVKEFVQHMNSNISKYDTNAMQQFDKATLTDNSKDDNFRSHQFANGFWSKRNMYNNAATEPNYIVFPRTESIMNPMLVSRLQANAAAPALKNENLKSSRWNQDGDNVTNSTKLPVKFSFESDHELFLNEERIIESSQNGQLFPSAKSGNTRNGNLFVANESNEKSKCSNALININERCDEIGKILQKSTNYDHGIKNETLMDKEQKLFQLQPTTSAKFQLLVTILSPSSKKEISNISVTEAYQPFSITRYTARSKINFDKEINKLTNFNRSKPVPITHQFFNPVSVTLISGHKFSHATQLPSYLPSSTENPSLLEFGNNSNPIILSFASPIASKTSGHATANRSSFLLSSTTVSNTISTIVTSTVSTIATTTITTTTTTTTTTTITTTIMTTTTIISSTSETVRPTLGFNKIPRHNLDTMPPLIPLKPNFFGSTFNGIFVPWFNGPQLTLWPEGLFRRG</sequence>
<dbReference type="Proteomes" id="UP000746747">
    <property type="component" value="Unassembled WGS sequence"/>
</dbReference>